<dbReference type="SUPFAM" id="SSF50630">
    <property type="entry name" value="Acid proteases"/>
    <property type="match status" value="1"/>
</dbReference>
<dbReference type="InterPro" id="IPR018061">
    <property type="entry name" value="Retropepsins"/>
</dbReference>
<dbReference type="EMBL" id="NBSK02000001">
    <property type="protein sequence ID" value="KAJ0224511.1"/>
    <property type="molecule type" value="Genomic_DNA"/>
</dbReference>
<reference evidence="3 4" key="1">
    <citation type="journal article" date="2017" name="Nat. Commun.">
        <title>Genome assembly with in vitro proximity ligation data and whole-genome triplication in lettuce.</title>
        <authorList>
            <person name="Reyes-Chin-Wo S."/>
            <person name="Wang Z."/>
            <person name="Yang X."/>
            <person name="Kozik A."/>
            <person name="Arikit S."/>
            <person name="Song C."/>
            <person name="Xia L."/>
            <person name="Froenicke L."/>
            <person name="Lavelle D.O."/>
            <person name="Truco M.J."/>
            <person name="Xia R."/>
            <person name="Zhu S."/>
            <person name="Xu C."/>
            <person name="Xu H."/>
            <person name="Xu X."/>
            <person name="Cox K."/>
            <person name="Korf I."/>
            <person name="Meyers B.C."/>
            <person name="Michelmore R.W."/>
        </authorList>
    </citation>
    <scope>NUCLEOTIDE SEQUENCE [LARGE SCALE GENOMIC DNA]</scope>
    <source>
        <strain evidence="4">cv. Salinas</strain>
        <tissue evidence="3">Seedlings</tissue>
    </source>
</reference>
<sequence>MEGIKTRLSKMEKGKEIISIGTSKDRILEKEIENETELDNFLLQEINYQKWYIKINLVLNEEYSLEVIALVDSGADMNCIKEGLVPTKYFNKLMYKNNITAANGTKMILSYKLKNAFVCNNGICLKNDFIVMKGLSQDLILGKKILFKFITKPRSRKINELKRELVFKENQINFIKEEIKVCNLQTSLENPLIKGKIKALENRMREEICSEIPSAFWERKKHVVRLPFENDFNEKDIPTKCDIPKISVRKDRFSFMLLK</sequence>
<evidence type="ECO:0000313" key="4">
    <source>
        <dbReference type="Proteomes" id="UP000235145"/>
    </source>
</evidence>
<comment type="caution">
    <text evidence="3">The sequence shown here is derived from an EMBL/GenBank/DDBJ whole genome shotgun (WGS) entry which is preliminary data.</text>
</comment>
<dbReference type="InterPro" id="IPR001995">
    <property type="entry name" value="Peptidase_A2_cat"/>
</dbReference>
<name>A0A9R1XSU5_LACSA</name>
<feature type="domain" description="Peptidase A2" evidence="2">
    <location>
        <begin position="67"/>
        <end position="145"/>
    </location>
</feature>
<keyword evidence="1" id="KW-0378">Hydrolase</keyword>
<evidence type="ECO:0000256" key="1">
    <source>
        <dbReference type="ARBA" id="ARBA00022801"/>
    </source>
</evidence>
<organism evidence="3 4">
    <name type="scientific">Lactuca sativa</name>
    <name type="common">Garden lettuce</name>
    <dbReference type="NCBI Taxonomy" id="4236"/>
    <lineage>
        <taxon>Eukaryota</taxon>
        <taxon>Viridiplantae</taxon>
        <taxon>Streptophyta</taxon>
        <taxon>Embryophyta</taxon>
        <taxon>Tracheophyta</taxon>
        <taxon>Spermatophyta</taxon>
        <taxon>Magnoliopsida</taxon>
        <taxon>eudicotyledons</taxon>
        <taxon>Gunneridae</taxon>
        <taxon>Pentapetalae</taxon>
        <taxon>asterids</taxon>
        <taxon>campanulids</taxon>
        <taxon>Asterales</taxon>
        <taxon>Asteraceae</taxon>
        <taxon>Cichorioideae</taxon>
        <taxon>Cichorieae</taxon>
        <taxon>Lactucinae</taxon>
        <taxon>Lactuca</taxon>
    </lineage>
</organism>
<accession>A0A9R1XSU5</accession>
<dbReference type="AlphaFoldDB" id="A0A9R1XSU5"/>
<dbReference type="InterPro" id="IPR021109">
    <property type="entry name" value="Peptidase_aspartic_dom_sf"/>
</dbReference>
<evidence type="ECO:0000259" key="2">
    <source>
        <dbReference type="PROSITE" id="PS50175"/>
    </source>
</evidence>
<dbReference type="GO" id="GO:0004190">
    <property type="term" value="F:aspartic-type endopeptidase activity"/>
    <property type="evidence" value="ECO:0007669"/>
    <property type="project" value="InterPro"/>
</dbReference>
<dbReference type="Gene3D" id="2.40.70.10">
    <property type="entry name" value="Acid Proteases"/>
    <property type="match status" value="1"/>
</dbReference>
<keyword evidence="4" id="KW-1185">Reference proteome</keyword>
<proteinExistence type="predicted"/>
<dbReference type="Pfam" id="PF00077">
    <property type="entry name" value="RVP"/>
    <property type="match status" value="1"/>
</dbReference>
<gene>
    <name evidence="3" type="ORF">LSAT_V11C100027930</name>
</gene>
<evidence type="ECO:0000313" key="3">
    <source>
        <dbReference type="EMBL" id="KAJ0224511.1"/>
    </source>
</evidence>
<dbReference type="Proteomes" id="UP000235145">
    <property type="component" value="Unassembled WGS sequence"/>
</dbReference>
<dbReference type="GO" id="GO:0006508">
    <property type="term" value="P:proteolysis"/>
    <property type="evidence" value="ECO:0007669"/>
    <property type="project" value="InterPro"/>
</dbReference>
<dbReference type="PROSITE" id="PS50175">
    <property type="entry name" value="ASP_PROT_RETROV"/>
    <property type="match status" value="1"/>
</dbReference>
<dbReference type="CDD" id="cd00303">
    <property type="entry name" value="retropepsin_like"/>
    <property type="match status" value="1"/>
</dbReference>
<protein>
    <recommendedName>
        <fullName evidence="2">Peptidase A2 domain-containing protein</fullName>
    </recommendedName>
</protein>